<dbReference type="Pfam" id="PF00168">
    <property type="entry name" value="C2"/>
    <property type="match status" value="1"/>
</dbReference>
<feature type="compositionally biased region" description="Basic and acidic residues" evidence="1">
    <location>
        <begin position="354"/>
        <end position="364"/>
    </location>
</feature>
<gene>
    <name evidence="4" type="ORF">Salat_0554900</name>
</gene>
<comment type="caution">
    <text evidence="4">The sequence shown here is derived from an EMBL/GenBank/DDBJ whole genome shotgun (WGS) entry which is preliminary data.</text>
</comment>
<dbReference type="InterPro" id="IPR035892">
    <property type="entry name" value="C2_domain_sf"/>
</dbReference>
<dbReference type="CDD" id="cd04051">
    <property type="entry name" value="C2_SRC2_like"/>
    <property type="match status" value="1"/>
</dbReference>
<dbReference type="SMART" id="SM00293">
    <property type="entry name" value="PWWP"/>
    <property type="match status" value="1"/>
</dbReference>
<dbReference type="PANTHER" id="PTHR10688:SF5">
    <property type="entry name" value="PWWP DOMAIN-CONTAINING PROTEIN 1-RELATED"/>
    <property type="match status" value="1"/>
</dbReference>
<dbReference type="GO" id="GO:0006952">
    <property type="term" value="P:defense response"/>
    <property type="evidence" value="ECO:0007669"/>
    <property type="project" value="InterPro"/>
</dbReference>
<feature type="region of interest" description="Disordered" evidence="1">
    <location>
        <begin position="455"/>
        <end position="485"/>
    </location>
</feature>
<dbReference type="Pfam" id="PF00855">
    <property type="entry name" value="PWWP"/>
    <property type="match status" value="1"/>
</dbReference>
<reference evidence="4" key="1">
    <citation type="submission" date="2020-06" db="EMBL/GenBank/DDBJ databases">
        <authorList>
            <person name="Li T."/>
            <person name="Hu X."/>
            <person name="Zhang T."/>
            <person name="Song X."/>
            <person name="Zhang H."/>
            <person name="Dai N."/>
            <person name="Sheng W."/>
            <person name="Hou X."/>
            <person name="Wei L."/>
        </authorList>
    </citation>
    <scope>NUCLEOTIDE SEQUENCE</scope>
    <source>
        <strain evidence="4">3651</strain>
        <tissue evidence="4">Leaf</tissue>
    </source>
</reference>
<dbReference type="SUPFAM" id="SSF49562">
    <property type="entry name" value="C2 domain (Calcium/lipid-binding domain, CaLB)"/>
    <property type="match status" value="1"/>
</dbReference>
<evidence type="ECO:0000313" key="4">
    <source>
        <dbReference type="EMBL" id="KAK4433922.1"/>
    </source>
</evidence>
<feature type="compositionally biased region" description="Pro residues" evidence="1">
    <location>
        <begin position="849"/>
        <end position="868"/>
    </location>
</feature>
<organism evidence="4 5">
    <name type="scientific">Sesamum alatum</name>
    <dbReference type="NCBI Taxonomy" id="300844"/>
    <lineage>
        <taxon>Eukaryota</taxon>
        <taxon>Viridiplantae</taxon>
        <taxon>Streptophyta</taxon>
        <taxon>Embryophyta</taxon>
        <taxon>Tracheophyta</taxon>
        <taxon>Spermatophyta</taxon>
        <taxon>Magnoliopsida</taxon>
        <taxon>eudicotyledons</taxon>
        <taxon>Gunneridae</taxon>
        <taxon>Pentapetalae</taxon>
        <taxon>asterids</taxon>
        <taxon>lamiids</taxon>
        <taxon>Lamiales</taxon>
        <taxon>Pedaliaceae</taxon>
        <taxon>Sesamum</taxon>
    </lineage>
</organism>
<dbReference type="InterPro" id="IPR044750">
    <property type="entry name" value="C2_SRC2/BAP"/>
</dbReference>
<keyword evidence="5" id="KW-1185">Reference proteome</keyword>
<feature type="domain" description="C2" evidence="2">
    <location>
        <begin position="575"/>
        <end position="701"/>
    </location>
</feature>
<dbReference type="SUPFAM" id="SSF63748">
    <property type="entry name" value="Tudor/PWWP/MBT"/>
    <property type="match status" value="1"/>
</dbReference>
<dbReference type="SMART" id="SM00239">
    <property type="entry name" value="C2"/>
    <property type="match status" value="1"/>
</dbReference>
<feature type="region of interest" description="Disordered" evidence="1">
    <location>
        <begin position="849"/>
        <end position="873"/>
    </location>
</feature>
<feature type="region of interest" description="Disordered" evidence="1">
    <location>
        <begin position="410"/>
        <end position="432"/>
    </location>
</feature>
<evidence type="ECO:0000259" key="3">
    <source>
        <dbReference type="PROSITE" id="PS50812"/>
    </source>
</evidence>
<feature type="compositionally biased region" description="Low complexity" evidence="1">
    <location>
        <begin position="475"/>
        <end position="485"/>
    </location>
</feature>
<protein>
    <submittedName>
        <fullName evidence="4">Protein SRC2</fullName>
    </submittedName>
</protein>
<dbReference type="PANTHER" id="PTHR10688">
    <property type="entry name" value="PWWP DOMAIN-CONTAINING PROTEIN"/>
    <property type="match status" value="1"/>
</dbReference>
<dbReference type="PROSITE" id="PS50812">
    <property type="entry name" value="PWWP"/>
    <property type="match status" value="1"/>
</dbReference>
<proteinExistence type="predicted"/>
<dbReference type="Gene3D" id="2.30.30.140">
    <property type="match status" value="1"/>
</dbReference>
<dbReference type="AlphaFoldDB" id="A0AAE2CTH4"/>
<dbReference type="InterPro" id="IPR052657">
    <property type="entry name" value="PDP_family_Arabidopsis"/>
</dbReference>
<dbReference type="InterPro" id="IPR000313">
    <property type="entry name" value="PWWP_dom"/>
</dbReference>
<dbReference type="CDD" id="cd05162">
    <property type="entry name" value="PWWP"/>
    <property type="match status" value="1"/>
</dbReference>
<accession>A0AAE2CTH4</accession>
<name>A0AAE2CTH4_9LAMI</name>
<feature type="region of interest" description="Disordered" evidence="1">
    <location>
        <begin position="811"/>
        <end position="837"/>
    </location>
</feature>
<dbReference type="InterPro" id="IPR000008">
    <property type="entry name" value="C2_dom"/>
</dbReference>
<dbReference type="Gene3D" id="2.60.40.150">
    <property type="entry name" value="C2 domain"/>
    <property type="match status" value="1"/>
</dbReference>
<dbReference type="EMBL" id="JACGWO010000002">
    <property type="protein sequence ID" value="KAK4433922.1"/>
    <property type="molecule type" value="Genomic_DNA"/>
</dbReference>
<evidence type="ECO:0000313" key="5">
    <source>
        <dbReference type="Proteomes" id="UP001293254"/>
    </source>
</evidence>
<feature type="domain" description="PWWP" evidence="3">
    <location>
        <begin position="127"/>
        <end position="188"/>
    </location>
</feature>
<evidence type="ECO:0000259" key="2">
    <source>
        <dbReference type="PROSITE" id="PS50004"/>
    </source>
</evidence>
<dbReference type="Proteomes" id="UP001293254">
    <property type="component" value="Unassembled WGS sequence"/>
</dbReference>
<reference evidence="4" key="2">
    <citation type="journal article" date="2024" name="Plant">
        <title>Genomic evolution and insights into agronomic trait innovations of Sesamum species.</title>
        <authorList>
            <person name="Miao H."/>
            <person name="Wang L."/>
            <person name="Qu L."/>
            <person name="Liu H."/>
            <person name="Sun Y."/>
            <person name="Le M."/>
            <person name="Wang Q."/>
            <person name="Wei S."/>
            <person name="Zheng Y."/>
            <person name="Lin W."/>
            <person name="Duan Y."/>
            <person name="Cao H."/>
            <person name="Xiong S."/>
            <person name="Wang X."/>
            <person name="Wei L."/>
            <person name="Li C."/>
            <person name="Ma Q."/>
            <person name="Ju M."/>
            <person name="Zhao R."/>
            <person name="Li G."/>
            <person name="Mu C."/>
            <person name="Tian Q."/>
            <person name="Mei H."/>
            <person name="Zhang T."/>
            <person name="Gao T."/>
            <person name="Zhang H."/>
        </authorList>
    </citation>
    <scope>NUCLEOTIDE SEQUENCE</scope>
    <source>
        <strain evidence="4">3651</strain>
    </source>
</reference>
<sequence>MGCGEIKDLELALMDLFTRVKFETSDAKRFRNGYLVYANVALGTPRFIKSSWIRSRGERANQISAILAAREESQCGGNVLAVKRDGLMRLVEFMKSERYSQIAENRDKGIRALSKEWLKTLGRDFDFGELVWGKIDPHPWWPGQIYDEALATLSACLTKEKGRVLVAFFGDNTYGWLEPENVVPFERHFDEKSKQSEDHLFLAAVEEAMFEVKKRSALGLTCKCRNRPNFKPTEVQGFLEVDVAGYGPRSKYSIEQIKKARNGFQPREMFSSLQKLALSPTIDPQNNFSLIRNVARLLAFRNSICEECDETYARELEVQAVDDEYRPDLSYGKKKPHQGRLRLEELEGSSQHPRSSDPLKIDDSAKQVKLKAPEVRIQNNNLRKNVSQKRSLQVTSMPQLPVFNSDDLVRSNKRRSSPAVQEETITKKQKNGKAIDSMVARKTVVNNQYSDFQEGDHISTKTAAVGTHEERSTKQTNSSSENTEQTTMIIQFSPYARMPSVQDVKQEFADFGPFRESDIRIFWKSSTCEIVFMCKSKAQSAYHHGLQNRYLFGMPPAGYYIQPLKGSAAELPKSSNPNKQLPQEDLHQMDCRTLDIILQHAKDLKMVNLISKMDVFAIVSISGGGENSNQKTRTPAVLEGGKNPTWDFPLKFRVEEAALQQNRLMLDVKLMCARAFGDTVIGEVHVPVKELLDYQGNGSAGGRKFVSYQVRRPSGRPKGQLTFSYKFSEIPNSSAAPPPPPPVEKVSAEPVAAHPMGGHSWPYPAKPPGVYPPHHPAAVEEVGKLYPPPPARYTQVGELYSPIHRYAYPPPPPPGYGHPPPPPPGYGHPPPPPPGYGYPPPPAVYGYPPPPPPPGYGYPQPPPPPSYGYPPLAVEEAPRKNNVGWRDRWNVDRRYDF</sequence>
<evidence type="ECO:0000256" key="1">
    <source>
        <dbReference type="SAM" id="MobiDB-lite"/>
    </source>
</evidence>
<dbReference type="PROSITE" id="PS50004">
    <property type="entry name" value="C2"/>
    <property type="match status" value="1"/>
</dbReference>
<feature type="region of interest" description="Disordered" evidence="1">
    <location>
        <begin position="345"/>
        <end position="364"/>
    </location>
</feature>